<sequence>MSNDHDIFAHLINTGLTLYRAPIFNLPLIRSRLLPQARVIASLLDSQILRKNLASSVEGKREVDEAKRALEEFMNSFPGARFGGKVQRVDGVLERELEGLKVLMGGNGDAGGKRGWISTVFRNGHSNQHKEQEIRNEALKVLKRIYEIADFYHTLLTTTITKHEAFLRHGTAYLQFIHAVRVSGKAVQPYTYDEQGVNAFWELSESMMAGLRARERRLRQVLEEREGVLERFGKRMEGGGREARCEVFYGGEEV</sequence>
<dbReference type="EMBL" id="CAJVRL010000092">
    <property type="protein sequence ID" value="CAG8959827.1"/>
    <property type="molecule type" value="Genomic_DNA"/>
</dbReference>
<reference evidence="1" key="1">
    <citation type="submission" date="2021-07" db="EMBL/GenBank/DDBJ databases">
        <authorList>
            <person name="Durling M."/>
        </authorList>
    </citation>
    <scope>NUCLEOTIDE SEQUENCE</scope>
</reference>
<evidence type="ECO:0000313" key="1">
    <source>
        <dbReference type="EMBL" id="CAG8959827.1"/>
    </source>
</evidence>
<evidence type="ECO:0000313" key="2">
    <source>
        <dbReference type="Proteomes" id="UP000696280"/>
    </source>
</evidence>
<dbReference type="OrthoDB" id="10543656at2759"/>
<proteinExistence type="predicted"/>
<dbReference type="AlphaFoldDB" id="A0A9N9PZL0"/>
<organism evidence="1 2">
    <name type="scientific">Hymenoscyphus fraxineus</name>
    <dbReference type="NCBI Taxonomy" id="746836"/>
    <lineage>
        <taxon>Eukaryota</taxon>
        <taxon>Fungi</taxon>
        <taxon>Dikarya</taxon>
        <taxon>Ascomycota</taxon>
        <taxon>Pezizomycotina</taxon>
        <taxon>Leotiomycetes</taxon>
        <taxon>Helotiales</taxon>
        <taxon>Helotiaceae</taxon>
        <taxon>Hymenoscyphus</taxon>
    </lineage>
</organism>
<dbReference type="Proteomes" id="UP000696280">
    <property type="component" value="Unassembled WGS sequence"/>
</dbReference>
<keyword evidence="2" id="KW-1185">Reference proteome</keyword>
<accession>A0A9N9PZL0</accession>
<comment type="caution">
    <text evidence="1">The sequence shown here is derived from an EMBL/GenBank/DDBJ whole genome shotgun (WGS) entry which is preliminary data.</text>
</comment>
<protein>
    <submittedName>
        <fullName evidence="1">Uncharacterized protein</fullName>
    </submittedName>
</protein>
<name>A0A9N9PZL0_9HELO</name>
<gene>
    <name evidence="1" type="ORF">HYFRA_00001735</name>
</gene>